<evidence type="ECO:0000313" key="2">
    <source>
        <dbReference type="EMBL" id="VVC38634.1"/>
    </source>
</evidence>
<accession>A0A5E4N222</accession>
<name>A0A5E4N222_9HEMI</name>
<keyword evidence="3" id="KW-1185">Reference proteome</keyword>
<reference evidence="2 3" key="1">
    <citation type="submission" date="2019-08" db="EMBL/GenBank/DDBJ databases">
        <authorList>
            <person name="Alioto T."/>
            <person name="Alioto T."/>
            <person name="Gomez Garrido J."/>
        </authorList>
    </citation>
    <scope>NUCLEOTIDE SEQUENCE [LARGE SCALE GENOMIC DNA]</scope>
</reference>
<dbReference type="AlphaFoldDB" id="A0A5E4N222"/>
<evidence type="ECO:0000256" key="1">
    <source>
        <dbReference type="SAM" id="Phobius"/>
    </source>
</evidence>
<dbReference type="EMBL" id="CABPRJ010001486">
    <property type="protein sequence ID" value="VVC38634.1"/>
    <property type="molecule type" value="Genomic_DNA"/>
</dbReference>
<dbReference type="Proteomes" id="UP000325440">
    <property type="component" value="Unassembled WGS sequence"/>
</dbReference>
<sequence length="83" mass="9514">MDTFWAFLMGLITASVVILAIWLIVFGWCGVNRLENDTECMCDVSSESFGGKIASYNSDRVENTNKKTFNKYYNKWRHCGSTQ</sequence>
<protein>
    <submittedName>
        <fullName evidence="2">Uncharacterized protein</fullName>
    </submittedName>
</protein>
<organism evidence="2 3">
    <name type="scientific">Cinara cedri</name>
    <dbReference type="NCBI Taxonomy" id="506608"/>
    <lineage>
        <taxon>Eukaryota</taxon>
        <taxon>Metazoa</taxon>
        <taxon>Ecdysozoa</taxon>
        <taxon>Arthropoda</taxon>
        <taxon>Hexapoda</taxon>
        <taxon>Insecta</taxon>
        <taxon>Pterygota</taxon>
        <taxon>Neoptera</taxon>
        <taxon>Paraneoptera</taxon>
        <taxon>Hemiptera</taxon>
        <taxon>Sternorrhyncha</taxon>
        <taxon>Aphidomorpha</taxon>
        <taxon>Aphidoidea</taxon>
        <taxon>Aphididae</taxon>
        <taxon>Lachninae</taxon>
        <taxon>Cinara</taxon>
    </lineage>
</organism>
<evidence type="ECO:0000313" key="3">
    <source>
        <dbReference type="Proteomes" id="UP000325440"/>
    </source>
</evidence>
<keyword evidence="1" id="KW-0812">Transmembrane</keyword>
<gene>
    <name evidence="2" type="ORF">CINCED_3A022016</name>
</gene>
<keyword evidence="1" id="KW-1133">Transmembrane helix</keyword>
<proteinExistence type="predicted"/>
<feature type="transmembrane region" description="Helical" evidence="1">
    <location>
        <begin position="6"/>
        <end position="31"/>
    </location>
</feature>
<keyword evidence="1" id="KW-0472">Membrane</keyword>